<reference evidence="2" key="1">
    <citation type="submission" date="2022-11" db="UniProtKB">
        <authorList>
            <consortium name="WormBaseParasite"/>
        </authorList>
    </citation>
    <scope>IDENTIFICATION</scope>
</reference>
<sequence>MLIELKTDRLQAVDTVLLKSNLDKHDVVRGIGKSCRHISRLGKRCYIGDYRRTLLHRGRLLKKHPHQCMSSDNNKKIMRKC</sequence>
<evidence type="ECO:0000313" key="2">
    <source>
        <dbReference type="WBParaSite" id="nRc.2.0.1.t39545-RA"/>
    </source>
</evidence>
<dbReference type="Proteomes" id="UP000887565">
    <property type="component" value="Unplaced"/>
</dbReference>
<dbReference type="AlphaFoldDB" id="A0A915KNC1"/>
<protein>
    <submittedName>
        <fullName evidence="2">Uncharacterized protein</fullName>
    </submittedName>
</protein>
<keyword evidence="1" id="KW-1185">Reference proteome</keyword>
<evidence type="ECO:0000313" key="1">
    <source>
        <dbReference type="Proteomes" id="UP000887565"/>
    </source>
</evidence>
<organism evidence="1 2">
    <name type="scientific">Romanomermis culicivorax</name>
    <name type="common">Nematode worm</name>
    <dbReference type="NCBI Taxonomy" id="13658"/>
    <lineage>
        <taxon>Eukaryota</taxon>
        <taxon>Metazoa</taxon>
        <taxon>Ecdysozoa</taxon>
        <taxon>Nematoda</taxon>
        <taxon>Enoplea</taxon>
        <taxon>Dorylaimia</taxon>
        <taxon>Mermithida</taxon>
        <taxon>Mermithoidea</taxon>
        <taxon>Mermithidae</taxon>
        <taxon>Romanomermis</taxon>
    </lineage>
</organism>
<accession>A0A915KNC1</accession>
<name>A0A915KNC1_ROMCU</name>
<proteinExistence type="predicted"/>
<dbReference type="WBParaSite" id="nRc.2.0.1.t39545-RA">
    <property type="protein sequence ID" value="nRc.2.0.1.t39545-RA"/>
    <property type="gene ID" value="nRc.2.0.1.g39545"/>
</dbReference>